<evidence type="ECO:0000313" key="10">
    <source>
        <dbReference type="Proteomes" id="UP000295729"/>
    </source>
</evidence>
<keyword evidence="7" id="KW-0812">Transmembrane</keyword>
<keyword evidence="5" id="KW-0449">Lipoprotein</keyword>
<evidence type="ECO:0000259" key="8">
    <source>
        <dbReference type="Pfam" id="PF13525"/>
    </source>
</evidence>
<keyword evidence="4 6" id="KW-0998">Cell outer membrane</keyword>
<dbReference type="InterPro" id="IPR017689">
    <property type="entry name" value="BamD"/>
</dbReference>
<reference evidence="9 10" key="1">
    <citation type="submission" date="2019-03" db="EMBL/GenBank/DDBJ databases">
        <title>Genomic Encyclopedia of Type Strains, Phase IV (KMG-IV): sequencing the most valuable type-strain genomes for metagenomic binning, comparative biology and taxonomic classification.</title>
        <authorList>
            <person name="Goeker M."/>
        </authorList>
    </citation>
    <scope>NUCLEOTIDE SEQUENCE [LARGE SCALE GENOMIC DNA]</scope>
    <source>
        <strain evidence="9 10">DSM 5604</strain>
    </source>
</reference>
<comment type="caution">
    <text evidence="9">The sequence shown here is derived from an EMBL/GenBank/DDBJ whole genome shotgun (WGS) entry which is preliminary data.</text>
</comment>
<evidence type="ECO:0000256" key="4">
    <source>
        <dbReference type="ARBA" id="ARBA00023237"/>
    </source>
</evidence>
<dbReference type="Proteomes" id="UP000295729">
    <property type="component" value="Unassembled WGS sequence"/>
</dbReference>
<protein>
    <recommendedName>
        <fullName evidence="6">Outer membrane protein assembly factor BamD</fullName>
    </recommendedName>
</protein>
<dbReference type="GO" id="GO:1990063">
    <property type="term" value="C:Bam protein complex"/>
    <property type="evidence" value="ECO:0007669"/>
    <property type="project" value="TreeGrafter"/>
</dbReference>
<feature type="transmembrane region" description="Helical" evidence="7">
    <location>
        <begin position="12"/>
        <end position="31"/>
    </location>
</feature>
<dbReference type="EMBL" id="SNZA01000003">
    <property type="protein sequence ID" value="TDR13394.1"/>
    <property type="molecule type" value="Genomic_DNA"/>
</dbReference>
<dbReference type="AlphaFoldDB" id="A0A4R6X7P4"/>
<dbReference type="InterPro" id="IPR039565">
    <property type="entry name" value="BamD-like"/>
</dbReference>
<dbReference type="SUPFAM" id="SSF48452">
    <property type="entry name" value="TPR-like"/>
    <property type="match status" value="1"/>
</dbReference>
<dbReference type="PANTHER" id="PTHR37423">
    <property type="entry name" value="SOLUBLE LYTIC MUREIN TRANSGLYCOSYLASE-RELATED"/>
    <property type="match status" value="1"/>
</dbReference>
<keyword evidence="7" id="KW-1133">Transmembrane helix</keyword>
<evidence type="ECO:0000256" key="7">
    <source>
        <dbReference type="SAM" id="Phobius"/>
    </source>
</evidence>
<organism evidence="9 10">
    <name type="scientific">Marinomonas communis</name>
    <dbReference type="NCBI Taxonomy" id="28254"/>
    <lineage>
        <taxon>Bacteria</taxon>
        <taxon>Pseudomonadati</taxon>
        <taxon>Pseudomonadota</taxon>
        <taxon>Gammaproteobacteria</taxon>
        <taxon>Oceanospirillales</taxon>
        <taxon>Oceanospirillaceae</taxon>
        <taxon>Marinomonas</taxon>
    </lineage>
</organism>
<evidence type="ECO:0000256" key="6">
    <source>
        <dbReference type="HAMAP-Rule" id="MF_00922"/>
    </source>
</evidence>
<feature type="domain" description="Outer membrane lipoprotein BamD-like" evidence="8">
    <location>
        <begin position="61"/>
        <end position="265"/>
    </location>
</feature>
<accession>A0A4R6X7P4</accession>
<comment type="function">
    <text evidence="6">Part of the outer membrane protein assembly complex, which is involved in assembly and insertion of beta-barrel proteins into the outer membrane.</text>
</comment>
<gene>
    <name evidence="6" type="primary">bamD</name>
    <name evidence="9" type="ORF">C8D85_2271</name>
</gene>
<evidence type="ECO:0000256" key="3">
    <source>
        <dbReference type="ARBA" id="ARBA00023139"/>
    </source>
</evidence>
<sequence>MLRPLDAKYANRIAMIVGYASFTRVVLYMGFNKTLSRFLTIASFYAVLTACSSNQPTVEPDLPEKEYFRLAQEALDNNLPTTAAEQLKQLETRYPFGEYSIPARLDLIYAQFEAGNYAAAHATAERFIKNYPDNNALDYAYYMRGLSTYKGAETFLGRYLDLNPAERDTSEFDKAFSEFADFLRRFPSSEYAPDAKSRMVYLRNLIAEQELAIAHYYFKRKAPLSALRRGQEVIQHYPSTPSVEEALAVTIQAYMDLGLYEEAKQNLSILVDSFPKSRYLNEDQKFIPFELPREADPDLLYWVSLGMIE</sequence>
<evidence type="ECO:0000313" key="9">
    <source>
        <dbReference type="EMBL" id="TDR13394.1"/>
    </source>
</evidence>
<evidence type="ECO:0000256" key="2">
    <source>
        <dbReference type="ARBA" id="ARBA00023136"/>
    </source>
</evidence>
<dbReference type="NCBIfam" id="TIGR03302">
    <property type="entry name" value="OM_YfiO"/>
    <property type="match status" value="1"/>
</dbReference>
<comment type="subcellular location">
    <subcellularLocation>
        <location evidence="6">Cell outer membrane</location>
    </subcellularLocation>
</comment>
<comment type="similarity">
    <text evidence="6">Belongs to the BamD family.</text>
</comment>
<dbReference type="Pfam" id="PF13525">
    <property type="entry name" value="YfiO"/>
    <property type="match status" value="1"/>
</dbReference>
<proteinExistence type="inferred from homology"/>
<comment type="subunit">
    <text evidence="6">Part of the Bam complex.</text>
</comment>
<keyword evidence="1 6" id="KW-0732">Signal</keyword>
<keyword evidence="2 6" id="KW-0472">Membrane</keyword>
<dbReference type="GO" id="GO:0043165">
    <property type="term" value="P:Gram-negative-bacterium-type cell outer membrane assembly"/>
    <property type="evidence" value="ECO:0007669"/>
    <property type="project" value="UniProtKB-UniRule"/>
</dbReference>
<dbReference type="CDD" id="cd15830">
    <property type="entry name" value="BamD"/>
    <property type="match status" value="1"/>
</dbReference>
<name>A0A4R6X7P4_9GAMM</name>
<evidence type="ECO:0000256" key="5">
    <source>
        <dbReference type="ARBA" id="ARBA00023288"/>
    </source>
</evidence>
<dbReference type="Gene3D" id="1.25.40.10">
    <property type="entry name" value="Tetratricopeptide repeat domain"/>
    <property type="match status" value="1"/>
</dbReference>
<dbReference type="InterPro" id="IPR011990">
    <property type="entry name" value="TPR-like_helical_dom_sf"/>
</dbReference>
<keyword evidence="3" id="KW-0564">Palmitate</keyword>
<dbReference type="HAMAP" id="MF_00922">
    <property type="entry name" value="OM_assembly_BamD"/>
    <property type="match status" value="1"/>
</dbReference>
<dbReference type="PANTHER" id="PTHR37423:SF1">
    <property type="entry name" value="OUTER MEMBRANE PROTEIN ASSEMBLY FACTOR BAMD"/>
    <property type="match status" value="1"/>
</dbReference>
<evidence type="ECO:0000256" key="1">
    <source>
        <dbReference type="ARBA" id="ARBA00022729"/>
    </source>
</evidence>
<keyword evidence="10" id="KW-1185">Reference proteome</keyword>
<dbReference type="GO" id="GO:0051205">
    <property type="term" value="P:protein insertion into membrane"/>
    <property type="evidence" value="ECO:0007669"/>
    <property type="project" value="UniProtKB-UniRule"/>
</dbReference>